<comment type="caution">
    <text evidence="1">The sequence shown here is derived from an EMBL/GenBank/DDBJ whole genome shotgun (WGS) entry which is preliminary data.</text>
</comment>
<dbReference type="PANTHER" id="PTHR33103">
    <property type="entry name" value="OS01G0153900 PROTEIN"/>
    <property type="match status" value="1"/>
</dbReference>
<accession>A0A835DCA7</accession>
<dbReference type="OMA" id="ERFFCEN"/>
<dbReference type="OrthoDB" id="1277335at2759"/>
<protein>
    <submittedName>
        <fullName evidence="1">Uncharacterized protein</fullName>
    </submittedName>
</protein>
<dbReference type="Pfam" id="PF05056">
    <property type="entry name" value="DUF674"/>
    <property type="match status" value="2"/>
</dbReference>
<dbReference type="AlphaFoldDB" id="A0A835DCA7"/>
<gene>
    <name evidence="1" type="ORF">HHK36_018908</name>
</gene>
<evidence type="ECO:0000313" key="1">
    <source>
        <dbReference type="EMBL" id="KAF8394969.1"/>
    </source>
</evidence>
<dbReference type="PANTHER" id="PTHR33103:SF27">
    <property type="entry name" value="OS04G0594700 PROTEIN"/>
    <property type="match status" value="1"/>
</dbReference>
<keyword evidence="2" id="KW-1185">Reference proteome</keyword>
<reference evidence="1 2" key="1">
    <citation type="submission" date="2020-04" db="EMBL/GenBank/DDBJ databases">
        <title>Plant Genome Project.</title>
        <authorList>
            <person name="Zhang R.-G."/>
        </authorList>
    </citation>
    <scope>NUCLEOTIDE SEQUENCE [LARGE SCALE GENOMIC DNA]</scope>
    <source>
        <strain evidence="1">YNK0</strain>
        <tissue evidence="1">Leaf</tissue>
    </source>
</reference>
<proteinExistence type="predicted"/>
<dbReference type="Proteomes" id="UP000655225">
    <property type="component" value="Unassembled WGS sequence"/>
</dbReference>
<dbReference type="InterPro" id="IPR007750">
    <property type="entry name" value="DUF674"/>
</dbReference>
<evidence type="ECO:0000313" key="2">
    <source>
        <dbReference type="Proteomes" id="UP000655225"/>
    </source>
</evidence>
<sequence length="404" mass="45439">MPIGTIIRLTRSQPFAAEIGCMNNLYESVYKLDVQHLWTAACKTMLLCPQNSAETHCKNLKVNINDTGPSGTTLAHQLRQLKAMKVADEDRRRVFLNDPEWFMISDDLHVTSMSTMTSLSLLHKLGIKDWSATEERTVNVELFGGNSPMQSLNTLYKSVEELSVDNYIKSEECKNMLLHPKLPSYFSCENQLLPIEEVSLYYSTFDCSSCYPTLVISTSENDAPHQCQHPNYTNRLTLKVANPKLLTGDPIHGGGFLRRPKIFMVTDDLVVTPFSPISAISLLDSLNVPISDVEERVVTVSKKEVGTNLYIDRCAFFVTFGQQRRCCSSLQYCPSLTLPSFGSNSPEGFSRLQVSLDQYLLLQLQPQSAKAREALSIMKALYDLKSSFEHCFQPISAEFLFLIA</sequence>
<organism evidence="1 2">
    <name type="scientific">Tetracentron sinense</name>
    <name type="common">Spur-leaf</name>
    <dbReference type="NCBI Taxonomy" id="13715"/>
    <lineage>
        <taxon>Eukaryota</taxon>
        <taxon>Viridiplantae</taxon>
        <taxon>Streptophyta</taxon>
        <taxon>Embryophyta</taxon>
        <taxon>Tracheophyta</taxon>
        <taxon>Spermatophyta</taxon>
        <taxon>Magnoliopsida</taxon>
        <taxon>Trochodendrales</taxon>
        <taxon>Trochodendraceae</taxon>
        <taxon>Tetracentron</taxon>
    </lineage>
</organism>
<dbReference type="EMBL" id="JABCRI010000013">
    <property type="protein sequence ID" value="KAF8394969.1"/>
    <property type="molecule type" value="Genomic_DNA"/>
</dbReference>
<name>A0A835DCA7_TETSI</name>